<evidence type="ECO:0000259" key="8">
    <source>
        <dbReference type="PROSITE" id="PS50850"/>
    </source>
</evidence>
<feature type="transmembrane region" description="Helical" evidence="7">
    <location>
        <begin position="56"/>
        <end position="76"/>
    </location>
</feature>
<dbReference type="InterPro" id="IPR020846">
    <property type="entry name" value="MFS_dom"/>
</dbReference>
<dbReference type="PANTHER" id="PTHR23514:SF3">
    <property type="entry name" value="BYPASS OF STOP CODON PROTEIN 6"/>
    <property type="match status" value="1"/>
</dbReference>
<dbReference type="Pfam" id="PF07690">
    <property type="entry name" value="MFS_1"/>
    <property type="match status" value="1"/>
</dbReference>
<dbReference type="Proteomes" id="UP000070544">
    <property type="component" value="Unassembled WGS sequence"/>
</dbReference>
<feature type="transmembrane region" description="Helical" evidence="7">
    <location>
        <begin position="378"/>
        <end position="396"/>
    </location>
</feature>
<feature type="transmembrane region" description="Helical" evidence="7">
    <location>
        <begin position="20"/>
        <end position="44"/>
    </location>
</feature>
<dbReference type="OrthoDB" id="413079at2759"/>
<dbReference type="FunFam" id="1.20.1250.20:FF:000286">
    <property type="entry name" value="MFS efflux transporter"/>
    <property type="match status" value="1"/>
</dbReference>
<dbReference type="GO" id="GO:0012505">
    <property type="term" value="C:endomembrane system"/>
    <property type="evidence" value="ECO:0007669"/>
    <property type="project" value="UniProtKB-SubCell"/>
</dbReference>
<protein>
    <submittedName>
        <fullName evidence="9">MFS general substrate transporter</fullName>
    </submittedName>
</protein>
<accession>A0A139AIR5</accession>
<feature type="transmembrane region" description="Helical" evidence="7">
    <location>
        <begin position="435"/>
        <end position="459"/>
    </location>
</feature>
<keyword evidence="5 7" id="KW-1133">Transmembrane helix</keyword>
<keyword evidence="10" id="KW-1185">Reference proteome</keyword>
<keyword evidence="6 7" id="KW-0472">Membrane</keyword>
<feature type="transmembrane region" description="Helical" evidence="7">
    <location>
        <begin position="402"/>
        <end position="423"/>
    </location>
</feature>
<evidence type="ECO:0000313" key="9">
    <source>
        <dbReference type="EMBL" id="KXS16687.1"/>
    </source>
</evidence>
<dbReference type="SUPFAM" id="SSF103473">
    <property type="entry name" value="MFS general substrate transporter"/>
    <property type="match status" value="1"/>
</dbReference>
<comment type="similarity">
    <text evidence="2">Belongs to the major facilitator superfamily.</text>
</comment>
<dbReference type="EMBL" id="KQ965751">
    <property type="protein sequence ID" value="KXS16687.1"/>
    <property type="molecule type" value="Genomic_DNA"/>
</dbReference>
<feature type="transmembrane region" description="Helical" evidence="7">
    <location>
        <begin position="465"/>
        <end position="488"/>
    </location>
</feature>
<dbReference type="OMA" id="CNGFVAS"/>
<evidence type="ECO:0000256" key="3">
    <source>
        <dbReference type="ARBA" id="ARBA00022448"/>
    </source>
</evidence>
<gene>
    <name evidence="9" type="ORF">M427DRAFT_122614</name>
</gene>
<feature type="domain" description="Major facilitator superfamily (MFS) profile" evidence="8">
    <location>
        <begin position="15"/>
        <end position="489"/>
    </location>
</feature>
<dbReference type="InterPro" id="IPR036259">
    <property type="entry name" value="MFS_trans_sf"/>
</dbReference>
<evidence type="ECO:0000256" key="4">
    <source>
        <dbReference type="ARBA" id="ARBA00022692"/>
    </source>
</evidence>
<evidence type="ECO:0000256" key="2">
    <source>
        <dbReference type="ARBA" id="ARBA00008335"/>
    </source>
</evidence>
<feature type="transmembrane region" description="Helical" evidence="7">
    <location>
        <begin position="345"/>
        <end position="366"/>
    </location>
</feature>
<evidence type="ECO:0000256" key="7">
    <source>
        <dbReference type="SAM" id="Phobius"/>
    </source>
</evidence>
<evidence type="ECO:0000256" key="5">
    <source>
        <dbReference type="ARBA" id="ARBA00022989"/>
    </source>
</evidence>
<name>A0A139AIR5_GONPJ</name>
<feature type="transmembrane region" description="Helical" evidence="7">
    <location>
        <begin position="82"/>
        <end position="101"/>
    </location>
</feature>
<sequence length="489" mass="51570">MWAESWNQVRTGGLRTVLQILGVFQVALVLGINDSGFGIVLPFFRNTHGVSEGLASLVYIMSSAGFVISSFLQGWFADRLGVVGAVCYGIASTMAAYCLLASPTPFGVALPTFILLGFSLCFIDNGINTVSLLFPAPLSTVVLNYTHAFFGVGGLIGPPVVTSILIAGGCNVGQGEAGTPGDSCPPDVSYLHTWRAAYIVWIGIGTYIGLFVAGAYLTPWGRKKLADSESGRTEGSGSATSVTLLDDHVPAAESVETKGASDVQSDAIPLEDAEPVETAKSKESSDSPASQVLVELSSSQKYLSAIRKRHVWVGTVFLFVYVGCEVSIGQWIFTFLSAYRPAPLSTLGPLVSLFWSGLVISRILFVPLTHRLGQYRSPYLYMVMSLIGIALVWAFNSIPVNGLGLLLAGLGQGPLFPTAIAVVADEITNHKLDHLMSASLALVVAGGNVGGAFVPWVVGLLAQSAGVWTIAPICLALNVAMAVCWVGMR</sequence>
<dbReference type="PROSITE" id="PS50850">
    <property type="entry name" value="MFS"/>
    <property type="match status" value="1"/>
</dbReference>
<evidence type="ECO:0000256" key="1">
    <source>
        <dbReference type="ARBA" id="ARBA00004127"/>
    </source>
</evidence>
<dbReference type="GO" id="GO:0022857">
    <property type="term" value="F:transmembrane transporter activity"/>
    <property type="evidence" value="ECO:0007669"/>
    <property type="project" value="InterPro"/>
</dbReference>
<dbReference type="Gene3D" id="1.20.1250.20">
    <property type="entry name" value="MFS general substrate transporter like domains"/>
    <property type="match status" value="1"/>
</dbReference>
<dbReference type="STRING" id="1344416.A0A139AIR5"/>
<feature type="transmembrane region" description="Helical" evidence="7">
    <location>
        <begin position="196"/>
        <end position="217"/>
    </location>
</feature>
<dbReference type="PANTHER" id="PTHR23514">
    <property type="entry name" value="BYPASS OF STOP CODON PROTEIN 6"/>
    <property type="match status" value="1"/>
</dbReference>
<dbReference type="AlphaFoldDB" id="A0A139AIR5"/>
<proteinExistence type="inferred from homology"/>
<evidence type="ECO:0000313" key="10">
    <source>
        <dbReference type="Proteomes" id="UP000070544"/>
    </source>
</evidence>
<keyword evidence="3" id="KW-0813">Transport</keyword>
<dbReference type="GO" id="GO:0016020">
    <property type="term" value="C:membrane"/>
    <property type="evidence" value="ECO:0007669"/>
    <property type="project" value="TreeGrafter"/>
</dbReference>
<dbReference type="InterPro" id="IPR011701">
    <property type="entry name" value="MFS"/>
</dbReference>
<feature type="transmembrane region" description="Helical" evidence="7">
    <location>
        <begin position="113"/>
        <end position="134"/>
    </location>
</feature>
<evidence type="ECO:0000256" key="6">
    <source>
        <dbReference type="ARBA" id="ARBA00023136"/>
    </source>
</evidence>
<reference evidence="9 10" key="1">
    <citation type="journal article" date="2015" name="Genome Biol. Evol.">
        <title>Phylogenomic analyses indicate that early fungi evolved digesting cell walls of algal ancestors of land plants.</title>
        <authorList>
            <person name="Chang Y."/>
            <person name="Wang S."/>
            <person name="Sekimoto S."/>
            <person name="Aerts A.L."/>
            <person name="Choi C."/>
            <person name="Clum A."/>
            <person name="LaButti K.M."/>
            <person name="Lindquist E.A."/>
            <person name="Yee Ngan C."/>
            <person name="Ohm R.A."/>
            <person name="Salamov A.A."/>
            <person name="Grigoriev I.V."/>
            <person name="Spatafora J.W."/>
            <person name="Berbee M.L."/>
        </authorList>
    </citation>
    <scope>NUCLEOTIDE SEQUENCE [LARGE SCALE GENOMIC DNA]</scope>
    <source>
        <strain evidence="9 10">JEL478</strain>
    </source>
</reference>
<comment type="subcellular location">
    <subcellularLocation>
        <location evidence="1">Endomembrane system</location>
        <topology evidence="1">Multi-pass membrane protein</topology>
    </subcellularLocation>
</comment>
<keyword evidence="4 7" id="KW-0812">Transmembrane</keyword>
<organism evidence="9 10">
    <name type="scientific">Gonapodya prolifera (strain JEL478)</name>
    <name type="common">Monoblepharis prolifera</name>
    <dbReference type="NCBI Taxonomy" id="1344416"/>
    <lineage>
        <taxon>Eukaryota</taxon>
        <taxon>Fungi</taxon>
        <taxon>Fungi incertae sedis</taxon>
        <taxon>Chytridiomycota</taxon>
        <taxon>Chytridiomycota incertae sedis</taxon>
        <taxon>Monoblepharidomycetes</taxon>
        <taxon>Monoblepharidales</taxon>
        <taxon>Gonapodyaceae</taxon>
        <taxon>Gonapodya</taxon>
    </lineage>
</organism>
<dbReference type="InterPro" id="IPR051788">
    <property type="entry name" value="MFS_Transporter"/>
</dbReference>
<feature type="transmembrane region" description="Helical" evidence="7">
    <location>
        <begin position="311"/>
        <end position="333"/>
    </location>
</feature>